<dbReference type="InterPro" id="IPR036170">
    <property type="entry name" value="YezG-like_sf"/>
</dbReference>
<evidence type="ECO:0000313" key="2">
    <source>
        <dbReference type="EMBL" id="MCS6521375.1"/>
    </source>
</evidence>
<dbReference type="Pfam" id="PF07179">
    <property type="entry name" value="SseB"/>
    <property type="match status" value="1"/>
</dbReference>
<organism evidence="2 3">
    <name type="scientific">Curtobacterium citreum</name>
    <dbReference type="NCBI Taxonomy" id="2036"/>
    <lineage>
        <taxon>Bacteria</taxon>
        <taxon>Bacillati</taxon>
        <taxon>Actinomycetota</taxon>
        <taxon>Actinomycetes</taxon>
        <taxon>Micrococcales</taxon>
        <taxon>Microbacteriaceae</taxon>
        <taxon>Curtobacterium</taxon>
    </lineage>
</organism>
<evidence type="ECO:0000313" key="3">
    <source>
        <dbReference type="Proteomes" id="UP001652264"/>
    </source>
</evidence>
<evidence type="ECO:0000259" key="1">
    <source>
        <dbReference type="Pfam" id="PF07179"/>
    </source>
</evidence>
<accession>A0ABT2HDU1</accession>
<protein>
    <submittedName>
        <fullName evidence="2">SseB family protein</fullName>
    </submittedName>
</protein>
<dbReference type="InterPro" id="IPR009839">
    <property type="entry name" value="SseB_N"/>
</dbReference>
<dbReference type="EMBL" id="JANVAD010000001">
    <property type="protein sequence ID" value="MCS6521375.1"/>
    <property type="molecule type" value="Genomic_DNA"/>
</dbReference>
<gene>
    <name evidence="2" type="ORF">NYQ28_02200</name>
</gene>
<dbReference type="RefSeq" id="WP_141861791.1">
    <property type="nucleotide sequence ID" value="NZ_BMNV01000004.1"/>
</dbReference>
<dbReference type="GeneID" id="95324289"/>
<feature type="domain" description="SseB protein N-terminal" evidence="1">
    <location>
        <begin position="17"/>
        <end position="114"/>
    </location>
</feature>
<sequence length="287" mass="30522">MTGLENPELDARLGRALVDPSALGEFVDSFVPSPLLVPMHIDGETAYPIVTHRDDGPALAVFTGEQHSLQIDLPTANDVVVLTGARVIGIAVPDSGILVNPGPRELHLPAALVAHVHPQIPAELLAPRTTPTEQSGQPEPAGSIVATQQAQSTLAGNAYRWLAQGGTFDSADFFVGFCGSEHTARGAVVSAGQTTPVQVPDPMVDEFRVLRRSAAEPEKGTWIGAELHLTSAGSFSYSFVYDDRLDFGAADPRVPRTDADPVPGLDAWRGEFAAQGRNARFIPEWAH</sequence>
<dbReference type="Proteomes" id="UP001652264">
    <property type="component" value="Unassembled WGS sequence"/>
</dbReference>
<keyword evidence="3" id="KW-1185">Reference proteome</keyword>
<proteinExistence type="predicted"/>
<dbReference type="SUPFAM" id="SSF160424">
    <property type="entry name" value="BH3703-like"/>
    <property type="match status" value="1"/>
</dbReference>
<comment type="caution">
    <text evidence="2">The sequence shown here is derived from an EMBL/GenBank/DDBJ whole genome shotgun (WGS) entry which is preliminary data.</text>
</comment>
<name>A0ABT2HDU1_9MICO</name>
<reference evidence="2 3" key="1">
    <citation type="submission" date="2022-08" db="EMBL/GenBank/DDBJ databases">
        <title>Taxonomy of Curtobacterium flaccumfaciens.</title>
        <authorList>
            <person name="Osdaghi E."/>
            <person name="Taghavi S.M."/>
            <person name="Hamidizade M."/>
            <person name="Abachi H."/>
            <person name="Fazliarab A."/>
            <person name="Baeyen S."/>
            <person name="Portier P."/>
            <person name="Van Vaerenbergh J."/>
            <person name="Jacques M.-A."/>
        </authorList>
    </citation>
    <scope>NUCLEOTIDE SEQUENCE [LARGE SCALE GENOMIC DNA]</scope>
    <source>
        <strain evidence="2 3">LMG8786T</strain>
    </source>
</reference>